<evidence type="ECO:0000313" key="2">
    <source>
        <dbReference type="Proteomes" id="UP000217277"/>
    </source>
</evidence>
<sequence>MKNTVTLIKSKGVGIGAIAILAGLVLALGELTSLFTHLPTYEGGFNKVAGEMILTISCLASLYIVYKYFRLARVIKINLITEQVTINNKSLIGFLEISIKTFENTHRCALIIKNTEEEILKSGALYYCASKDYLINYSGEYLHITVENQ</sequence>
<reference evidence="1" key="1">
    <citation type="submission" date="2015-03" db="EMBL/GenBank/DDBJ databases">
        <authorList>
            <person name="Xie B.-B."/>
            <person name="Rong J.-C."/>
            <person name="Qin Q.-L."/>
            <person name="Zhang Y.-Z."/>
        </authorList>
    </citation>
    <scope>NUCLEOTIDE SEQUENCE</scope>
    <source>
        <strain evidence="1">DSM 14585</strain>
    </source>
</reference>
<name>A0ACA8E2I9_9GAMM</name>
<accession>A0ACA8E2I9</accession>
<proteinExistence type="predicted"/>
<evidence type="ECO:0000313" key="1">
    <source>
        <dbReference type="EMBL" id="ATC84509.1"/>
    </source>
</evidence>
<keyword evidence="2" id="KW-1185">Reference proteome</keyword>
<protein>
    <submittedName>
        <fullName evidence="1">Uncharacterized protein</fullName>
    </submittedName>
</protein>
<dbReference type="Proteomes" id="UP000217277">
    <property type="component" value="Chromosome II"/>
</dbReference>
<dbReference type="EMBL" id="CP011012">
    <property type="protein sequence ID" value="ATC84509.1"/>
    <property type="molecule type" value="Genomic_DNA"/>
</dbReference>
<organism evidence="1 2">
    <name type="scientific">Pseudoalteromonas agarivorans DSM 14585</name>
    <dbReference type="NCBI Taxonomy" id="1312369"/>
    <lineage>
        <taxon>Bacteria</taxon>
        <taxon>Pseudomonadati</taxon>
        <taxon>Pseudomonadota</taxon>
        <taxon>Gammaproteobacteria</taxon>
        <taxon>Alteromonadales</taxon>
        <taxon>Pseudoalteromonadaceae</taxon>
        <taxon>Pseudoalteromonas</taxon>
    </lineage>
</organism>
<gene>
    <name evidence="1" type="ORF">PAGA_b0633</name>
</gene>